<dbReference type="EMBL" id="FNYD01000001">
    <property type="protein sequence ID" value="SEI40798.1"/>
    <property type="molecule type" value="Genomic_DNA"/>
</dbReference>
<dbReference type="AlphaFoldDB" id="A0A1H6QAK0"/>
<dbReference type="GO" id="GO:0020037">
    <property type="term" value="F:heme binding"/>
    <property type="evidence" value="ECO:0007669"/>
    <property type="project" value="InterPro"/>
</dbReference>
<keyword evidence="3 4" id="KW-0408">Iron</keyword>
<name>A0A1H6QAK0_9RHOB</name>
<evidence type="ECO:0000313" key="9">
    <source>
        <dbReference type="Proteomes" id="UP000199379"/>
    </source>
</evidence>
<keyword evidence="2 4" id="KW-0479">Metal-binding</keyword>
<keyword evidence="6" id="KW-0732">Signal</keyword>
<proteinExistence type="predicted"/>
<protein>
    <submittedName>
        <fullName evidence="8">Cytochrome c</fullName>
    </submittedName>
</protein>
<evidence type="ECO:0000256" key="6">
    <source>
        <dbReference type="SAM" id="SignalP"/>
    </source>
</evidence>
<keyword evidence="1 4" id="KW-0349">Heme</keyword>
<feature type="signal peptide" evidence="6">
    <location>
        <begin position="1"/>
        <end position="25"/>
    </location>
</feature>
<dbReference type="GO" id="GO:0009055">
    <property type="term" value="F:electron transfer activity"/>
    <property type="evidence" value="ECO:0007669"/>
    <property type="project" value="InterPro"/>
</dbReference>
<evidence type="ECO:0000256" key="4">
    <source>
        <dbReference type="PROSITE-ProRule" id="PRU00433"/>
    </source>
</evidence>
<accession>A0A1H6QAK0</accession>
<evidence type="ECO:0000256" key="1">
    <source>
        <dbReference type="ARBA" id="ARBA00022617"/>
    </source>
</evidence>
<reference evidence="8 9" key="1">
    <citation type="submission" date="2016-10" db="EMBL/GenBank/DDBJ databases">
        <authorList>
            <person name="de Groot N.N."/>
        </authorList>
    </citation>
    <scope>NUCLEOTIDE SEQUENCE [LARGE SCALE GENOMIC DNA]</scope>
    <source>
        <strain evidence="8 9">DSM 29340</strain>
    </source>
</reference>
<dbReference type="InterPro" id="IPR036909">
    <property type="entry name" value="Cyt_c-like_dom_sf"/>
</dbReference>
<evidence type="ECO:0000256" key="5">
    <source>
        <dbReference type="SAM" id="MobiDB-lite"/>
    </source>
</evidence>
<feature type="domain" description="Cytochrome c" evidence="7">
    <location>
        <begin position="63"/>
        <end position="149"/>
    </location>
</feature>
<feature type="chain" id="PRO_5011662615" evidence="6">
    <location>
        <begin position="26"/>
        <end position="155"/>
    </location>
</feature>
<evidence type="ECO:0000256" key="2">
    <source>
        <dbReference type="ARBA" id="ARBA00022723"/>
    </source>
</evidence>
<dbReference type="InterPro" id="IPR009056">
    <property type="entry name" value="Cyt_c-like_dom"/>
</dbReference>
<evidence type="ECO:0000256" key="3">
    <source>
        <dbReference type="ARBA" id="ARBA00023004"/>
    </source>
</evidence>
<dbReference type="PROSITE" id="PS51007">
    <property type="entry name" value="CYTC"/>
    <property type="match status" value="1"/>
</dbReference>
<evidence type="ECO:0000313" key="8">
    <source>
        <dbReference type="EMBL" id="SEI40798.1"/>
    </source>
</evidence>
<organism evidence="8 9">
    <name type="scientific">Cribrihabitans marinus</name>
    <dbReference type="NCBI Taxonomy" id="1227549"/>
    <lineage>
        <taxon>Bacteria</taxon>
        <taxon>Pseudomonadati</taxon>
        <taxon>Pseudomonadota</taxon>
        <taxon>Alphaproteobacteria</taxon>
        <taxon>Rhodobacterales</taxon>
        <taxon>Paracoccaceae</taxon>
        <taxon>Cribrihabitans</taxon>
    </lineage>
</organism>
<keyword evidence="9" id="KW-1185">Reference proteome</keyword>
<dbReference type="Gene3D" id="1.10.760.10">
    <property type="entry name" value="Cytochrome c-like domain"/>
    <property type="match status" value="1"/>
</dbReference>
<dbReference type="STRING" id="1227549.SAMN05444007_10171"/>
<evidence type="ECO:0000259" key="7">
    <source>
        <dbReference type="PROSITE" id="PS51007"/>
    </source>
</evidence>
<dbReference type="Proteomes" id="UP000199379">
    <property type="component" value="Unassembled WGS sequence"/>
</dbReference>
<sequence length="155" mass="16388">MQRRAVKTIVISVFISGVVAPYALAQSDDAGERPRVSTQMHGADAGRPAPDPETVKVPETLSAPGYFGQVAFERSCASCHGINAAGGTGNGPPLVHPIYEPGHHGDTAFLRAAMTGVQAHHWGFGDMPPVEGMTDETVALIVTYIRELQRANGIE</sequence>
<feature type="region of interest" description="Disordered" evidence="5">
    <location>
        <begin position="27"/>
        <end position="51"/>
    </location>
</feature>
<dbReference type="GO" id="GO:0046872">
    <property type="term" value="F:metal ion binding"/>
    <property type="evidence" value="ECO:0007669"/>
    <property type="project" value="UniProtKB-KW"/>
</dbReference>
<dbReference type="Pfam" id="PF00034">
    <property type="entry name" value="Cytochrom_C"/>
    <property type="match status" value="1"/>
</dbReference>
<gene>
    <name evidence="8" type="ORF">SAMN05444007_10171</name>
</gene>
<dbReference type="SUPFAM" id="SSF46626">
    <property type="entry name" value="Cytochrome c"/>
    <property type="match status" value="1"/>
</dbReference>